<accession>A0A9R1W4B9</accession>
<comment type="caution">
    <text evidence="2">The sequence shown here is derived from an EMBL/GenBank/DDBJ whole genome shotgun (WGS) entry which is preliminary data.</text>
</comment>
<name>A0A9R1W4B9_LACSA</name>
<gene>
    <name evidence="2" type="ORF">LSAT_V11C300147360</name>
</gene>
<keyword evidence="1" id="KW-0175">Coiled coil</keyword>
<reference evidence="2 3" key="1">
    <citation type="journal article" date="2017" name="Nat. Commun.">
        <title>Genome assembly with in vitro proximity ligation data and whole-genome triplication in lettuce.</title>
        <authorList>
            <person name="Reyes-Chin-Wo S."/>
            <person name="Wang Z."/>
            <person name="Yang X."/>
            <person name="Kozik A."/>
            <person name="Arikit S."/>
            <person name="Song C."/>
            <person name="Xia L."/>
            <person name="Froenicke L."/>
            <person name="Lavelle D.O."/>
            <person name="Truco M.J."/>
            <person name="Xia R."/>
            <person name="Zhu S."/>
            <person name="Xu C."/>
            <person name="Xu H."/>
            <person name="Xu X."/>
            <person name="Cox K."/>
            <person name="Korf I."/>
            <person name="Meyers B.C."/>
            <person name="Michelmore R.W."/>
        </authorList>
    </citation>
    <scope>NUCLEOTIDE SEQUENCE [LARGE SCALE GENOMIC DNA]</scope>
    <source>
        <strain evidence="3">cv. Salinas</strain>
        <tissue evidence="2">Seedlings</tissue>
    </source>
</reference>
<feature type="coiled-coil region" evidence="1">
    <location>
        <begin position="136"/>
        <end position="177"/>
    </location>
</feature>
<keyword evidence="3" id="KW-1185">Reference proteome</keyword>
<dbReference type="EMBL" id="NBSK02000003">
    <property type="protein sequence ID" value="KAJ0219607.1"/>
    <property type="molecule type" value="Genomic_DNA"/>
</dbReference>
<evidence type="ECO:0000313" key="3">
    <source>
        <dbReference type="Proteomes" id="UP000235145"/>
    </source>
</evidence>
<evidence type="ECO:0000313" key="2">
    <source>
        <dbReference type="EMBL" id="KAJ0219607.1"/>
    </source>
</evidence>
<evidence type="ECO:0000256" key="1">
    <source>
        <dbReference type="SAM" id="Coils"/>
    </source>
</evidence>
<protein>
    <submittedName>
        <fullName evidence="2">Uncharacterized protein</fullName>
    </submittedName>
</protein>
<dbReference type="Proteomes" id="UP000235145">
    <property type="component" value="Unassembled WGS sequence"/>
</dbReference>
<dbReference type="AlphaFoldDB" id="A0A9R1W4B9"/>
<proteinExistence type="predicted"/>
<sequence>MNQTWNTGPTSDDEADNEPAQSNFCFIASVDIPSRAPNVIEQVWFMISELGFSKTIFESHITKIKKSLEADLKTYHDTMVNYDICKSMLQTLQLKFGESIRIKSKLERDVERKSEYYNHKRDLEQKNQSVISSEIKDVLEMEILQLKQDFQESTEKYNILNEKLINSLKQINSLETENKRLIWNMDSIKVARKLSDDIFTKETP</sequence>
<organism evidence="2 3">
    <name type="scientific">Lactuca sativa</name>
    <name type="common">Garden lettuce</name>
    <dbReference type="NCBI Taxonomy" id="4236"/>
    <lineage>
        <taxon>Eukaryota</taxon>
        <taxon>Viridiplantae</taxon>
        <taxon>Streptophyta</taxon>
        <taxon>Embryophyta</taxon>
        <taxon>Tracheophyta</taxon>
        <taxon>Spermatophyta</taxon>
        <taxon>Magnoliopsida</taxon>
        <taxon>eudicotyledons</taxon>
        <taxon>Gunneridae</taxon>
        <taxon>Pentapetalae</taxon>
        <taxon>asterids</taxon>
        <taxon>campanulids</taxon>
        <taxon>Asterales</taxon>
        <taxon>Asteraceae</taxon>
        <taxon>Cichorioideae</taxon>
        <taxon>Cichorieae</taxon>
        <taxon>Lactucinae</taxon>
        <taxon>Lactuca</taxon>
    </lineage>
</organism>